<comment type="caution">
    <text evidence="2">The sequence shown here is derived from an EMBL/GenBank/DDBJ whole genome shotgun (WGS) entry which is preliminary data.</text>
</comment>
<dbReference type="RefSeq" id="WP_342111028.1">
    <property type="nucleotide sequence ID" value="NZ_JBCAUN010000001.1"/>
</dbReference>
<dbReference type="Proteomes" id="UP001425155">
    <property type="component" value="Unassembled WGS sequence"/>
</dbReference>
<proteinExistence type="predicted"/>
<reference evidence="2 3" key="1">
    <citation type="submission" date="2024-03" db="EMBL/GenBank/DDBJ databases">
        <title>YIM 134122 draft genome.</title>
        <authorList>
            <person name="Zuo S."/>
            <person name="Xiong L."/>
        </authorList>
    </citation>
    <scope>NUCLEOTIDE SEQUENCE [LARGE SCALE GENOMIC DNA]</scope>
    <source>
        <strain evidence="2 3">YIM 134122</strain>
    </source>
</reference>
<dbReference type="EMBL" id="JBCLVG010000001">
    <property type="protein sequence ID" value="MEN1945160.1"/>
    <property type="molecule type" value="Genomic_DNA"/>
</dbReference>
<evidence type="ECO:0000256" key="1">
    <source>
        <dbReference type="SAM" id="MobiDB-lite"/>
    </source>
</evidence>
<evidence type="ECO:0000313" key="3">
    <source>
        <dbReference type="Proteomes" id="UP001425155"/>
    </source>
</evidence>
<feature type="region of interest" description="Disordered" evidence="1">
    <location>
        <begin position="22"/>
        <end position="92"/>
    </location>
</feature>
<evidence type="ECO:0000313" key="2">
    <source>
        <dbReference type="EMBL" id="MEN1945160.1"/>
    </source>
</evidence>
<sequence>MAETDDSLPGFARFRRVILDRGGATDAESDGAAPANATPASATPEAEHPTQVQPPGWPHEAGPFDEPPTEQIVLDEDELPWELRDAAPPTAD</sequence>
<protein>
    <submittedName>
        <fullName evidence="2">Uncharacterized protein</fullName>
    </submittedName>
</protein>
<name>A0ABU9W0G4_9MICO</name>
<organism evidence="2 3">
    <name type="scientific">Leifsonia stereocauli</name>
    <dbReference type="NCBI Taxonomy" id="3134136"/>
    <lineage>
        <taxon>Bacteria</taxon>
        <taxon>Bacillati</taxon>
        <taxon>Actinomycetota</taxon>
        <taxon>Actinomycetes</taxon>
        <taxon>Micrococcales</taxon>
        <taxon>Microbacteriaceae</taxon>
        <taxon>Leifsonia</taxon>
    </lineage>
</organism>
<accession>A0ABU9W0G4</accession>
<feature type="compositionally biased region" description="Low complexity" evidence="1">
    <location>
        <begin position="32"/>
        <end position="44"/>
    </location>
</feature>
<gene>
    <name evidence="2" type="ORF">WJX64_01220</name>
</gene>
<keyword evidence="3" id="KW-1185">Reference proteome</keyword>